<dbReference type="CDD" id="cd01650">
    <property type="entry name" value="RT_nLTR_like"/>
    <property type="match status" value="1"/>
</dbReference>
<evidence type="ECO:0000256" key="1">
    <source>
        <dbReference type="SAM" id="MobiDB-lite"/>
    </source>
</evidence>
<dbReference type="Pfam" id="PF00078">
    <property type="entry name" value="RVT_1"/>
    <property type="match status" value="1"/>
</dbReference>
<evidence type="ECO:0000313" key="3">
    <source>
        <dbReference type="Proteomes" id="UP000025227"/>
    </source>
</evidence>
<dbReference type="PANTHER" id="PTHR47027:SF20">
    <property type="entry name" value="REVERSE TRANSCRIPTASE-LIKE PROTEIN WITH RNA-DIRECTED DNA POLYMERASE DOMAIN"/>
    <property type="match status" value="1"/>
</dbReference>
<keyword evidence="3" id="KW-1185">Reference proteome</keyword>
<evidence type="ECO:0000259" key="2">
    <source>
        <dbReference type="PROSITE" id="PS50878"/>
    </source>
</evidence>
<feature type="domain" description="Reverse transcriptase" evidence="2">
    <location>
        <begin position="52"/>
        <end position="319"/>
    </location>
</feature>
<dbReference type="PROSITE" id="PS50878">
    <property type="entry name" value="RT_POL"/>
    <property type="match status" value="1"/>
</dbReference>
<evidence type="ECO:0000313" key="4">
    <source>
        <dbReference type="WBParaSite" id="HCON_00006520-00001"/>
    </source>
</evidence>
<dbReference type="SUPFAM" id="SSF56672">
    <property type="entry name" value="DNA/RNA polymerases"/>
    <property type="match status" value="1"/>
</dbReference>
<accession>A0A7I4XST1</accession>
<organism evidence="3 4">
    <name type="scientific">Haemonchus contortus</name>
    <name type="common">Barber pole worm</name>
    <dbReference type="NCBI Taxonomy" id="6289"/>
    <lineage>
        <taxon>Eukaryota</taxon>
        <taxon>Metazoa</taxon>
        <taxon>Ecdysozoa</taxon>
        <taxon>Nematoda</taxon>
        <taxon>Chromadorea</taxon>
        <taxon>Rhabditida</taxon>
        <taxon>Rhabditina</taxon>
        <taxon>Rhabditomorpha</taxon>
        <taxon>Strongyloidea</taxon>
        <taxon>Trichostrongylidae</taxon>
        <taxon>Haemonchus</taxon>
    </lineage>
</organism>
<dbReference type="OMA" id="FRAGMEY"/>
<dbReference type="AlphaFoldDB" id="A0A7I4XST1"/>
<dbReference type="Proteomes" id="UP000025227">
    <property type="component" value="Unplaced"/>
</dbReference>
<protein>
    <submittedName>
        <fullName evidence="4">Reverse transcriptase domain-containing protein</fullName>
    </submittedName>
</protein>
<dbReference type="OrthoDB" id="410104at2759"/>
<dbReference type="InterPro" id="IPR000477">
    <property type="entry name" value="RT_dom"/>
</dbReference>
<reference evidence="4" key="1">
    <citation type="submission" date="2020-12" db="UniProtKB">
        <authorList>
            <consortium name="WormBaseParasite"/>
        </authorList>
    </citation>
    <scope>IDENTIFICATION</scope>
    <source>
        <strain evidence="4">MHco3</strain>
    </source>
</reference>
<name>A0A7I4XST1_HAECO</name>
<proteinExistence type="predicted"/>
<sequence length="519" mass="59921">MDETLPFLSSEVRHAIETMPRGKAPGKDGISVELLQACGPPLYRALAKRYTRYLAECTVPTAWKQSSTVLLFKKGDKEDLANYRPITLLPVLYKVFTRCILARIRRTLEEAQPVEQAGFRRNFSTLDHIATCRRLIEASREHRLPLVMTFIDYKKAFDSVEPVKVWEALEEQGVERIYVDVLRECYSHCTTVFHPFYNDVVVAVQKGVRQGDPISPNLFSACLEHVIRRCDWSNYGVNIDGVRLNHLRFADDIVLITESPEHASEMLHRLDEEGSHCGLTINTFKTKVMRNQFSGDTPVLLEGGAIEDVDEYVYLGSQLNMRNDLTGELARRRKAGWAAFNSIRSVLEDTRDCKLRADLFNSTVLPALSYAGETWALTKSLERHLMSTQASIERRLLGLTLSRQRELKLHNSDIRAMSKVKDVLVHVDEAKHRFAGHLMRREDGRWSSATIRWYPREKKRPHGRPPLRWADSLSYRNNAYDPESFRVTTHWTTRAQDREQWKRSWDPRKANRRADGRVV</sequence>
<dbReference type="PANTHER" id="PTHR47027">
    <property type="entry name" value="REVERSE TRANSCRIPTASE DOMAIN-CONTAINING PROTEIN"/>
    <property type="match status" value="1"/>
</dbReference>
<feature type="region of interest" description="Disordered" evidence="1">
    <location>
        <begin position="498"/>
        <end position="519"/>
    </location>
</feature>
<dbReference type="WBParaSite" id="HCON_00006520-00001">
    <property type="protein sequence ID" value="HCON_00006520-00001"/>
    <property type="gene ID" value="HCON_00006520"/>
</dbReference>
<dbReference type="InterPro" id="IPR043502">
    <property type="entry name" value="DNA/RNA_pol_sf"/>
</dbReference>